<evidence type="ECO:0000256" key="5">
    <source>
        <dbReference type="ARBA" id="ARBA00023180"/>
    </source>
</evidence>
<keyword evidence="1 6" id="KW-0245">EGF-like domain</keyword>
<keyword evidence="4 6" id="KW-1015">Disulfide bond</keyword>
<feature type="disulfide bond" evidence="6">
    <location>
        <begin position="45"/>
        <end position="54"/>
    </location>
</feature>
<dbReference type="SMART" id="SM00179">
    <property type="entry name" value="EGF_CA"/>
    <property type="match status" value="1"/>
</dbReference>
<feature type="domain" description="EGF-like" evidence="9">
    <location>
        <begin position="102"/>
        <end position="139"/>
    </location>
</feature>
<evidence type="ECO:0000259" key="9">
    <source>
        <dbReference type="PROSITE" id="PS50026"/>
    </source>
</evidence>
<feature type="disulfide bond" evidence="6">
    <location>
        <begin position="129"/>
        <end position="138"/>
    </location>
</feature>
<dbReference type="GO" id="GO:0005112">
    <property type="term" value="F:Notch binding"/>
    <property type="evidence" value="ECO:0007669"/>
    <property type="project" value="TreeGrafter"/>
</dbReference>
<dbReference type="PROSITE" id="PS01186">
    <property type="entry name" value="EGF_2"/>
    <property type="match status" value="1"/>
</dbReference>
<evidence type="ECO:0000256" key="6">
    <source>
        <dbReference type="PROSITE-ProRule" id="PRU00076"/>
    </source>
</evidence>
<dbReference type="SUPFAM" id="SSF57196">
    <property type="entry name" value="EGF/Laminin"/>
    <property type="match status" value="1"/>
</dbReference>
<reference evidence="10" key="1">
    <citation type="submission" date="2020-08" db="EMBL/GenBank/DDBJ databases">
        <title>Multicomponent nature underlies the extraordinary mechanical properties of spider dragline silk.</title>
        <authorList>
            <person name="Kono N."/>
            <person name="Nakamura H."/>
            <person name="Mori M."/>
            <person name="Yoshida Y."/>
            <person name="Ohtoshi R."/>
            <person name="Malay A.D."/>
            <person name="Moran D.A.P."/>
            <person name="Tomita M."/>
            <person name="Numata K."/>
            <person name="Arakawa K."/>
        </authorList>
    </citation>
    <scope>NUCLEOTIDE SEQUENCE</scope>
</reference>
<feature type="disulfide bond" evidence="6">
    <location>
        <begin position="277"/>
        <end position="286"/>
    </location>
</feature>
<dbReference type="OrthoDB" id="6437250at2759"/>
<dbReference type="GO" id="GO:0007219">
    <property type="term" value="P:Notch signaling pathway"/>
    <property type="evidence" value="ECO:0007669"/>
    <property type="project" value="TreeGrafter"/>
</dbReference>
<feature type="domain" description="EGF-like" evidence="9">
    <location>
        <begin position="16"/>
        <end position="55"/>
    </location>
</feature>
<keyword evidence="3" id="KW-0677">Repeat</keyword>
<dbReference type="GO" id="GO:0005509">
    <property type="term" value="F:calcium ion binding"/>
    <property type="evidence" value="ECO:0007669"/>
    <property type="project" value="InterPro"/>
</dbReference>
<evidence type="ECO:0000256" key="7">
    <source>
        <dbReference type="SAM" id="MobiDB-lite"/>
    </source>
</evidence>
<comment type="caution">
    <text evidence="6">Lacks conserved residue(s) required for the propagation of feature annotation.</text>
</comment>
<dbReference type="Gene3D" id="2.10.25.10">
    <property type="entry name" value="Laminin"/>
    <property type="match status" value="1"/>
</dbReference>
<feature type="disulfide bond" evidence="6">
    <location>
        <begin position="110"/>
        <end position="127"/>
    </location>
</feature>
<keyword evidence="5" id="KW-0325">Glycoprotein</keyword>
<evidence type="ECO:0000256" key="4">
    <source>
        <dbReference type="ARBA" id="ARBA00023157"/>
    </source>
</evidence>
<dbReference type="FunFam" id="2.10.25.10:FF:000185">
    <property type="entry name" value="basement membrane-specific heparan sulfate proteoglycan core protein-like"/>
    <property type="match status" value="1"/>
</dbReference>
<evidence type="ECO:0000256" key="3">
    <source>
        <dbReference type="ARBA" id="ARBA00022737"/>
    </source>
</evidence>
<proteinExistence type="predicted"/>
<evidence type="ECO:0000256" key="8">
    <source>
        <dbReference type="SAM" id="SignalP"/>
    </source>
</evidence>
<dbReference type="SMART" id="SM00181">
    <property type="entry name" value="EGF"/>
    <property type="match status" value="13"/>
</dbReference>
<accession>A0A8X6Y2H9</accession>
<feature type="domain" description="EGF-like" evidence="9">
    <location>
        <begin position="374"/>
        <end position="412"/>
    </location>
</feature>
<name>A0A8X6Y2H9_9ARAC</name>
<dbReference type="Pfam" id="PF00008">
    <property type="entry name" value="EGF"/>
    <property type="match status" value="1"/>
</dbReference>
<evidence type="ECO:0000256" key="1">
    <source>
        <dbReference type="ARBA" id="ARBA00022536"/>
    </source>
</evidence>
<evidence type="ECO:0000313" key="10">
    <source>
        <dbReference type="EMBL" id="GFY63013.1"/>
    </source>
</evidence>
<feature type="signal peptide" evidence="8">
    <location>
        <begin position="1"/>
        <end position="22"/>
    </location>
</feature>
<feature type="domain" description="EGF-like" evidence="9">
    <location>
        <begin position="250"/>
        <end position="287"/>
    </location>
</feature>
<dbReference type="GO" id="GO:0071944">
    <property type="term" value="C:cell periphery"/>
    <property type="evidence" value="ECO:0007669"/>
    <property type="project" value="UniProtKB-ARBA"/>
</dbReference>
<gene>
    <name evidence="10" type="primary">kug_6</name>
    <name evidence="10" type="ORF">TNIN_284781</name>
</gene>
<organism evidence="10 11">
    <name type="scientific">Trichonephila inaurata madagascariensis</name>
    <dbReference type="NCBI Taxonomy" id="2747483"/>
    <lineage>
        <taxon>Eukaryota</taxon>
        <taxon>Metazoa</taxon>
        <taxon>Ecdysozoa</taxon>
        <taxon>Arthropoda</taxon>
        <taxon>Chelicerata</taxon>
        <taxon>Arachnida</taxon>
        <taxon>Araneae</taxon>
        <taxon>Araneomorphae</taxon>
        <taxon>Entelegynae</taxon>
        <taxon>Araneoidea</taxon>
        <taxon>Nephilidae</taxon>
        <taxon>Trichonephila</taxon>
        <taxon>Trichonephila inaurata</taxon>
    </lineage>
</organism>
<sequence>MKILCNSVTLIFHFLLVPACDTDDQCSNGKKCRLTEGGGVKTCQCLPGKSGNDCETIDDCDYGKYKDCNGDNGKCEYDDQEETAVCRCEGGKILDETAGTCKACHMDDQCSNGKKCRAMVDGGDKTCQCPPGKSGNYCEKIDECDSGKYKDCNGDNGKCEYDDQEETAVCRCEGGKILNESSGICKETNLTTTVTTDSSSSATSTEMNSTTTVITESSSSSTSPEATTITKIVSTDSSSSTMTTVDEAKEIDPCTNDPCENGGTCEKRDNNTFACFCVPGYTGDRCQEIEWCKENGKTVCGNEECRFDEKRSSGFCFCRNDSFFDSKEKRCKKMDSCLIRHLSGECNMAFETCGAGECKCKDGYDYSTNRTSCEPAFCKNKPCGRNMNCEETSDSFVCFCKDNYNQVGKDCVKYDNCSPGQSKCAQKCRSNGKCVCSEGYSTTDEGETCDPVKGVKCSLDCGKGFCSITGKSCICPEISHVSRNRTCIDKCTAGVLSPKECPAGIKCMPDDTFGYRCDCNGKYKFAPDDVHCELKHMCSEGGAEAICAAKNALCVEDFDNAEGYVCKCEDGYDREPKTDVCKNKCELKQKECLENQAFCMLDVKNNAVCVCPPLLTKATDGKCNKLATYSYTGDFLVEKKRYDIEESKRTGRTKRSVHDIDYTKLRDDFNVAMNRIFEGYNDSAILNCE</sequence>
<dbReference type="Gene3D" id="2.90.20.10">
    <property type="entry name" value="Plasmodium vivax P25 domain"/>
    <property type="match status" value="2"/>
</dbReference>
<comment type="caution">
    <text evidence="10">The sequence shown here is derived from an EMBL/GenBank/DDBJ whole genome shotgun (WGS) entry which is preliminary data.</text>
</comment>
<feature type="chain" id="PRO_5036467824" evidence="8">
    <location>
        <begin position="23"/>
        <end position="689"/>
    </location>
</feature>
<dbReference type="PANTHER" id="PTHR12916">
    <property type="entry name" value="CYTOCHROME C OXIDASE POLYPEPTIDE VIC-2"/>
    <property type="match status" value="1"/>
</dbReference>
<feature type="disulfide bond" evidence="6">
    <location>
        <begin position="26"/>
        <end position="43"/>
    </location>
</feature>
<dbReference type="EMBL" id="BMAV01014559">
    <property type="protein sequence ID" value="GFY63013.1"/>
    <property type="molecule type" value="Genomic_DNA"/>
</dbReference>
<dbReference type="InterPro" id="IPR000742">
    <property type="entry name" value="EGF"/>
</dbReference>
<dbReference type="CDD" id="cd00054">
    <property type="entry name" value="EGF_CA"/>
    <property type="match status" value="1"/>
</dbReference>
<feature type="region of interest" description="Disordered" evidence="7">
    <location>
        <begin position="196"/>
        <end position="228"/>
    </location>
</feature>
<dbReference type="Proteomes" id="UP000886998">
    <property type="component" value="Unassembled WGS sequence"/>
</dbReference>
<keyword evidence="2 8" id="KW-0732">Signal</keyword>
<dbReference type="PROSITE" id="PS00022">
    <property type="entry name" value="EGF_1"/>
    <property type="match status" value="3"/>
</dbReference>
<dbReference type="PROSITE" id="PS50026">
    <property type="entry name" value="EGF_3"/>
    <property type="match status" value="4"/>
</dbReference>
<protein>
    <submittedName>
        <fullName evidence="10">Fat-like cadherin-related tumor suppressor</fullName>
    </submittedName>
</protein>
<keyword evidence="11" id="KW-1185">Reference proteome</keyword>
<evidence type="ECO:0000313" key="11">
    <source>
        <dbReference type="Proteomes" id="UP000886998"/>
    </source>
</evidence>
<dbReference type="PANTHER" id="PTHR12916:SF4">
    <property type="entry name" value="UNINFLATABLE, ISOFORM C"/>
    <property type="match status" value="1"/>
</dbReference>
<dbReference type="InterPro" id="IPR001881">
    <property type="entry name" value="EGF-like_Ca-bd_dom"/>
</dbReference>
<evidence type="ECO:0000256" key="2">
    <source>
        <dbReference type="ARBA" id="ARBA00022729"/>
    </source>
</evidence>
<dbReference type="AlphaFoldDB" id="A0A8X6Y2H9"/>